<accession>A0A401UHQ6</accession>
<gene>
    <name evidence="2" type="ORF">Ctaglu_06350</name>
</gene>
<dbReference type="OrthoDB" id="5291305at2"/>
<name>A0A401UHQ6_9CLOT</name>
<comment type="caution">
    <text evidence="2">The sequence shown here is derived from an EMBL/GenBank/DDBJ whole genome shotgun (WGS) entry which is preliminary data.</text>
</comment>
<keyword evidence="3" id="KW-1185">Reference proteome</keyword>
<dbReference type="AlphaFoldDB" id="A0A401UHQ6"/>
<protein>
    <recommendedName>
        <fullName evidence="1">6-hydroxymethylpterin diphosphokinase MptE-like domain-containing protein</fullName>
    </recommendedName>
</protein>
<reference evidence="2 3" key="1">
    <citation type="submission" date="2018-11" db="EMBL/GenBank/DDBJ databases">
        <title>Genome sequencing and assembly of Clostridium tagluense strain A121.</title>
        <authorList>
            <person name="Murakami T."/>
            <person name="Segawa T."/>
            <person name="Shcherbakova V.A."/>
            <person name="Mori H."/>
            <person name="Yoshimura Y."/>
        </authorList>
    </citation>
    <scope>NUCLEOTIDE SEQUENCE [LARGE SCALE GENOMIC DNA]</scope>
    <source>
        <strain evidence="2 3">A121</strain>
    </source>
</reference>
<dbReference type="RefSeq" id="WP_124998028.1">
    <property type="nucleotide sequence ID" value="NZ_BHYK01000003.1"/>
</dbReference>
<feature type="domain" description="6-hydroxymethylpterin diphosphokinase MptE-like" evidence="1">
    <location>
        <begin position="197"/>
        <end position="365"/>
    </location>
</feature>
<organism evidence="2 3">
    <name type="scientific">Clostridium tagluense</name>
    <dbReference type="NCBI Taxonomy" id="360422"/>
    <lineage>
        <taxon>Bacteria</taxon>
        <taxon>Bacillati</taxon>
        <taxon>Bacillota</taxon>
        <taxon>Clostridia</taxon>
        <taxon>Eubacteriales</taxon>
        <taxon>Clostridiaceae</taxon>
        <taxon>Clostridium</taxon>
    </lineage>
</organism>
<dbReference type="PANTHER" id="PTHR41786:SF1">
    <property type="entry name" value="6-HYDROXYMETHYLPTERIN DIPHOSPHOKINASE MPTE-LIKE DOMAIN-CONTAINING PROTEIN"/>
    <property type="match status" value="1"/>
</dbReference>
<proteinExistence type="predicted"/>
<dbReference type="EMBL" id="BHYK01000003">
    <property type="protein sequence ID" value="GCD09012.1"/>
    <property type="molecule type" value="Genomic_DNA"/>
</dbReference>
<evidence type="ECO:0000313" key="3">
    <source>
        <dbReference type="Proteomes" id="UP000287872"/>
    </source>
</evidence>
<sequence length="599" mass="68760">MNKSNGEILNHLKQITLKDEERYNIETSKDNKKIIRINIDGKFIYLGSKYTVDKDIETFKSTLKKINANNIIIIWGFGTGEHILDLLKEAPSTSKILIVEPDEKVLIENILSNNIENIFKDDRVFILNYKKENLKEFLNEKIKDVEINNTKIVTYANYDKVYSEEYKKFSGEFIEFVSDSIIGISTSLYFAKQYFKCFARNIKKIVDSTRINQLKDKFKGRPAIIVSAGPSLEKNVHLLKDIQDEFIIITGGRTLNTLLEKDINPDFVCSVDPGDGSYKVIEKALHSEVPLVFSEVSNHKMVEEYKGKKIFFKDIDFRDTTDKLLGVEVDYLWQGGSVAHICISLAAYLGCNNVIFIGQDLAYTNNMYHAESASISKNNNIEKDDTYIYVDDIYGGKVPTTITLDFYRKKIEQMMLAYKDVVFINSTEGGANIKGSLVKTLQQSINEYAYNECIDKNIEDILNSKSLVDKQVVYKNIMKILKSIKTIEEICKSALVNTSRMYKYYEKNILLDINYILGKLDKLDCKLNKEVEKVQSIKKLYAPLVAKIMISDEFKEEQGESEKEKGKRIALKSEAIYKGLLEIMKEAKIEFEKVIEDLT</sequence>
<dbReference type="InterPro" id="IPR002826">
    <property type="entry name" value="MptE-like"/>
</dbReference>
<dbReference type="Pfam" id="PF01973">
    <property type="entry name" value="MptE-like"/>
    <property type="match status" value="1"/>
</dbReference>
<evidence type="ECO:0000259" key="1">
    <source>
        <dbReference type="Pfam" id="PF01973"/>
    </source>
</evidence>
<dbReference type="PANTHER" id="PTHR41786">
    <property type="entry name" value="MOTILITY ACCESSORY FACTOR MAF"/>
    <property type="match status" value="1"/>
</dbReference>
<dbReference type="Proteomes" id="UP000287872">
    <property type="component" value="Unassembled WGS sequence"/>
</dbReference>
<evidence type="ECO:0000313" key="2">
    <source>
        <dbReference type="EMBL" id="GCD09012.1"/>
    </source>
</evidence>